<dbReference type="Proteomes" id="UP001066276">
    <property type="component" value="Chromosome 8"/>
</dbReference>
<dbReference type="AlphaFoldDB" id="A0AAV7NTA6"/>
<proteinExistence type="predicted"/>
<comment type="caution">
    <text evidence="1">The sequence shown here is derived from an EMBL/GenBank/DDBJ whole genome shotgun (WGS) entry which is preliminary data.</text>
</comment>
<gene>
    <name evidence="1" type="ORF">NDU88_006128</name>
</gene>
<reference evidence="1" key="1">
    <citation type="journal article" date="2022" name="bioRxiv">
        <title>Sequencing and chromosome-scale assembly of the giantPleurodeles waltlgenome.</title>
        <authorList>
            <person name="Brown T."/>
            <person name="Elewa A."/>
            <person name="Iarovenko S."/>
            <person name="Subramanian E."/>
            <person name="Araus A.J."/>
            <person name="Petzold A."/>
            <person name="Susuki M."/>
            <person name="Suzuki K.-i.T."/>
            <person name="Hayashi T."/>
            <person name="Toyoda A."/>
            <person name="Oliveira C."/>
            <person name="Osipova E."/>
            <person name="Leigh N.D."/>
            <person name="Simon A."/>
            <person name="Yun M.H."/>
        </authorList>
    </citation>
    <scope>NUCLEOTIDE SEQUENCE</scope>
    <source>
        <strain evidence="1">20211129_DDA</strain>
        <tissue evidence="1">Liver</tissue>
    </source>
</reference>
<evidence type="ECO:0000313" key="2">
    <source>
        <dbReference type="Proteomes" id="UP001066276"/>
    </source>
</evidence>
<protein>
    <submittedName>
        <fullName evidence="1">Uncharacterized protein</fullName>
    </submittedName>
</protein>
<name>A0AAV7NTA6_PLEWA</name>
<keyword evidence="2" id="KW-1185">Reference proteome</keyword>
<dbReference type="EMBL" id="JANPWB010000012">
    <property type="protein sequence ID" value="KAJ1117932.1"/>
    <property type="molecule type" value="Genomic_DNA"/>
</dbReference>
<accession>A0AAV7NTA6</accession>
<sequence length="126" mass="14266">MPGALRTQASGACTPTVQLKLVVSKATSLMKNKRYTKLPLKGACRLYSHIRDDFKRVCENSINSVSSKNETRLPKCQNSISAHENPKSSYLRTLLLLFPLFPLIQRLTLPEKLIANDKMYFPMLLL</sequence>
<organism evidence="1 2">
    <name type="scientific">Pleurodeles waltl</name>
    <name type="common">Iberian ribbed newt</name>
    <dbReference type="NCBI Taxonomy" id="8319"/>
    <lineage>
        <taxon>Eukaryota</taxon>
        <taxon>Metazoa</taxon>
        <taxon>Chordata</taxon>
        <taxon>Craniata</taxon>
        <taxon>Vertebrata</taxon>
        <taxon>Euteleostomi</taxon>
        <taxon>Amphibia</taxon>
        <taxon>Batrachia</taxon>
        <taxon>Caudata</taxon>
        <taxon>Salamandroidea</taxon>
        <taxon>Salamandridae</taxon>
        <taxon>Pleurodelinae</taxon>
        <taxon>Pleurodeles</taxon>
    </lineage>
</organism>
<evidence type="ECO:0000313" key="1">
    <source>
        <dbReference type="EMBL" id="KAJ1117932.1"/>
    </source>
</evidence>